<name>A0AAQ3TRE5_PASNO</name>
<sequence>MPVGVVVAQGDMHLLHSHHNNSMRDSKDLFSLGLHPSLMPWNQWKPMTGFKLLRASWILLIVKAMIEYSLPLISCKGKHTIGRSPSLLLIQSRRTSAGKSFAEAFGVSLSEARVYVREYLTKFTQLSRYAPDDVDKDDKKQDCFREGLNLGLRYALSSSDYRSF</sequence>
<gene>
    <name evidence="1" type="ORF">U9M48_024768</name>
</gene>
<protein>
    <submittedName>
        <fullName evidence="1">Uncharacterized protein</fullName>
    </submittedName>
</protein>
<dbReference type="Proteomes" id="UP001341281">
    <property type="component" value="Chromosome 05"/>
</dbReference>
<accession>A0AAQ3TRE5</accession>
<dbReference type="EMBL" id="CP144749">
    <property type="protein sequence ID" value="WVZ76839.1"/>
    <property type="molecule type" value="Genomic_DNA"/>
</dbReference>
<evidence type="ECO:0000313" key="1">
    <source>
        <dbReference type="EMBL" id="WVZ76839.1"/>
    </source>
</evidence>
<keyword evidence="2" id="KW-1185">Reference proteome</keyword>
<evidence type="ECO:0000313" key="2">
    <source>
        <dbReference type="Proteomes" id="UP001341281"/>
    </source>
</evidence>
<proteinExistence type="predicted"/>
<reference evidence="1 2" key="1">
    <citation type="submission" date="2024-02" db="EMBL/GenBank/DDBJ databases">
        <title>High-quality chromosome-scale genome assembly of Pensacola bahiagrass (Paspalum notatum Flugge var. saurae).</title>
        <authorList>
            <person name="Vega J.M."/>
            <person name="Podio M."/>
            <person name="Orjuela J."/>
            <person name="Siena L.A."/>
            <person name="Pessino S.C."/>
            <person name="Combes M.C."/>
            <person name="Mariac C."/>
            <person name="Albertini E."/>
            <person name="Pupilli F."/>
            <person name="Ortiz J.P.A."/>
            <person name="Leblanc O."/>
        </authorList>
    </citation>
    <scope>NUCLEOTIDE SEQUENCE [LARGE SCALE GENOMIC DNA]</scope>
    <source>
        <strain evidence="1">R1</strain>
        <tissue evidence="1">Leaf</tissue>
    </source>
</reference>
<dbReference type="AlphaFoldDB" id="A0AAQ3TRE5"/>
<organism evidence="1 2">
    <name type="scientific">Paspalum notatum var. saurae</name>
    <dbReference type="NCBI Taxonomy" id="547442"/>
    <lineage>
        <taxon>Eukaryota</taxon>
        <taxon>Viridiplantae</taxon>
        <taxon>Streptophyta</taxon>
        <taxon>Embryophyta</taxon>
        <taxon>Tracheophyta</taxon>
        <taxon>Spermatophyta</taxon>
        <taxon>Magnoliopsida</taxon>
        <taxon>Liliopsida</taxon>
        <taxon>Poales</taxon>
        <taxon>Poaceae</taxon>
        <taxon>PACMAD clade</taxon>
        <taxon>Panicoideae</taxon>
        <taxon>Andropogonodae</taxon>
        <taxon>Paspaleae</taxon>
        <taxon>Paspalinae</taxon>
        <taxon>Paspalum</taxon>
    </lineage>
</organism>